<reference evidence="2" key="1">
    <citation type="journal article" date="2023" name="Science">
        <title>Genome structures resolve the early diversification of teleost fishes.</title>
        <authorList>
            <person name="Parey E."/>
            <person name="Louis A."/>
            <person name="Montfort J."/>
            <person name="Bouchez O."/>
            <person name="Roques C."/>
            <person name="Iampietro C."/>
            <person name="Lluch J."/>
            <person name="Castinel A."/>
            <person name="Donnadieu C."/>
            <person name="Desvignes T."/>
            <person name="Floi Bucao C."/>
            <person name="Jouanno E."/>
            <person name="Wen M."/>
            <person name="Mejri S."/>
            <person name="Dirks R."/>
            <person name="Jansen H."/>
            <person name="Henkel C."/>
            <person name="Chen W.J."/>
            <person name="Zahm M."/>
            <person name="Cabau C."/>
            <person name="Klopp C."/>
            <person name="Thompson A.W."/>
            <person name="Robinson-Rechavi M."/>
            <person name="Braasch I."/>
            <person name="Lecointre G."/>
            <person name="Bobe J."/>
            <person name="Postlethwait J.H."/>
            <person name="Berthelot C."/>
            <person name="Roest Crollius H."/>
            <person name="Guiguen Y."/>
        </authorList>
    </citation>
    <scope>NUCLEOTIDE SEQUENCE</scope>
    <source>
        <strain evidence="2">WJC10195</strain>
    </source>
</reference>
<dbReference type="Proteomes" id="UP001152622">
    <property type="component" value="Chromosome 4"/>
</dbReference>
<dbReference type="AlphaFoldDB" id="A0A9Q1FTF5"/>
<evidence type="ECO:0000313" key="3">
    <source>
        <dbReference type="Proteomes" id="UP001152622"/>
    </source>
</evidence>
<protein>
    <submittedName>
        <fullName evidence="2">Uncharacterized protein</fullName>
    </submittedName>
</protein>
<evidence type="ECO:0000313" key="2">
    <source>
        <dbReference type="EMBL" id="KAJ8365842.1"/>
    </source>
</evidence>
<feature type="region of interest" description="Disordered" evidence="1">
    <location>
        <begin position="79"/>
        <end position="102"/>
    </location>
</feature>
<accession>A0A9Q1FTF5</accession>
<organism evidence="2 3">
    <name type="scientific">Synaphobranchus kaupii</name>
    <name type="common">Kaup's arrowtooth eel</name>
    <dbReference type="NCBI Taxonomy" id="118154"/>
    <lineage>
        <taxon>Eukaryota</taxon>
        <taxon>Metazoa</taxon>
        <taxon>Chordata</taxon>
        <taxon>Craniata</taxon>
        <taxon>Vertebrata</taxon>
        <taxon>Euteleostomi</taxon>
        <taxon>Actinopterygii</taxon>
        <taxon>Neopterygii</taxon>
        <taxon>Teleostei</taxon>
        <taxon>Anguilliformes</taxon>
        <taxon>Synaphobranchidae</taxon>
        <taxon>Synaphobranchus</taxon>
    </lineage>
</organism>
<keyword evidence="3" id="KW-1185">Reference proteome</keyword>
<feature type="compositionally biased region" description="Polar residues" evidence="1">
    <location>
        <begin position="86"/>
        <end position="102"/>
    </location>
</feature>
<comment type="caution">
    <text evidence="2">The sequence shown here is derived from an EMBL/GenBank/DDBJ whole genome shotgun (WGS) entry which is preliminary data.</text>
</comment>
<evidence type="ECO:0000256" key="1">
    <source>
        <dbReference type="SAM" id="MobiDB-lite"/>
    </source>
</evidence>
<proteinExistence type="predicted"/>
<gene>
    <name evidence="2" type="ORF">SKAU_G00146730</name>
</gene>
<dbReference type="EMBL" id="JAINUF010000004">
    <property type="protein sequence ID" value="KAJ8365842.1"/>
    <property type="molecule type" value="Genomic_DNA"/>
</dbReference>
<name>A0A9Q1FTF5_SYNKA</name>
<sequence>MPAFRVDRGKPGTPSLIPELFLGERSVALSRPEVAQARQEVTRTENTEERETRAVWRVTLGRRPLSHGRNNACGLSVQETHGDLECSQNRNLSSRPSYISKD</sequence>